<organism evidence="2 3">
    <name type="scientific">Blastocystis sp. subtype 1 (strain ATCC 50177 / NandII)</name>
    <dbReference type="NCBI Taxonomy" id="478820"/>
    <lineage>
        <taxon>Eukaryota</taxon>
        <taxon>Sar</taxon>
        <taxon>Stramenopiles</taxon>
        <taxon>Bigyra</taxon>
        <taxon>Opalozoa</taxon>
        <taxon>Opalinata</taxon>
        <taxon>Blastocystidae</taxon>
        <taxon>Blastocystis</taxon>
    </lineage>
</organism>
<dbReference type="EMBL" id="LXWW01000118">
    <property type="protein sequence ID" value="OAO15805.1"/>
    <property type="molecule type" value="Genomic_DNA"/>
</dbReference>
<dbReference type="GO" id="GO:1990811">
    <property type="term" value="C:MWP complex"/>
    <property type="evidence" value="ECO:0007669"/>
    <property type="project" value="TreeGrafter"/>
</dbReference>
<dbReference type="EMBL" id="LXWW01000554">
    <property type="protein sequence ID" value="OAO12301.1"/>
    <property type="molecule type" value="Genomic_DNA"/>
</dbReference>
<dbReference type="PANTHER" id="PTHR16220">
    <property type="entry name" value="WD REPEAT PROTEIN 8-RELATED"/>
    <property type="match status" value="1"/>
</dbReference>
<proteinExistence type="predicted"/>
<dbReference type="InterPro" id="IPR052778">
    <property type="entry name" value="Centrosome-WD_assoc"/>
</dbReference>
<dbReference type="Proteomes" id="UP000078348">
    <property type="component" value="Unassembled WGS sequence"/>
</dbReference>
<dbReference type="OrthoDB" id="308690at2759"/>
<dbReference type="SUPFAM" id="SSF50978">
    <property type="entry name" value="WD40 repeat-like"/>
    <property type="match status" value="1"/>
</dbReference>
<evidence type="ECO:0000313" key="3">
    <source>
        <dbReference type="Proteomes" id="UP000078348"/>
    </source>
</evidence>
<keyword evidence="3" id="KW-1185">Reference proteome</keyword>
<name>A0A196SFG7_BLAHN</name>
<sequence>MVEFNLFCSDRVDYAEWSPNSLLLLCVVKRNNTIEVFSIADLSWNCAFQNEDGSILSVRWAMDNVHILSLNDLGLQTVVWSIRDTRVYLLPGIRDLHNACAFSSDGKWLALLQRKSVASHKQQDSVCLILTTNWTCAHSFDISTVQASSIHWSYRDTYLIIRDHPLYPHYFLYSLDGTLCFSSLDARSTTHASKDVSNDAIKDTSNDAIKDTSLGFCSVCVASSLPLFCVGGCEGLLQVVDSDRLLLLRELCVFSSMGAQNTAGHGRPKQEVLERWRREHPRKKEEPPSAVEKTIMGCPGAFFFEMETCAPTAAATTAVMNRLGSVKDIGVHQIAFSHDGRFIAWKENARPSMLWVWDVKRDCLLTNVVFVSPVVAFQWSPIECRLAILTSNQTLYFWKQGELVWSLLPNRIDGLRSLNWNASGKELLLIGLDSYQLCTL</sequence>
<dbReference type="GO" id="GO:0005815">
    <property type="term" value="C:microtubule organizing center"/>
    <property type="evidence" value="ECO:0007669"/>
    <property type="project" value="TreeGrafter"/>
</dbReference>
<protein>
    <submittedName>
        <fullName evidence="1 2">WD repeat-containing protein</fullName>
    </submittedName>
</protein>
<accession>A0A196SFG7</accession>
<dbReference type="InterPro" id="IPR036322">
    <property type="entry name" value="WD40_repeat_dom_sf"/>
</dbReference>
<gene>
    <name evidence="2" type="ORF">AV274_2520</name>
    <name evidence="1" type="ORF">AV274_6022</name>
</gene>
<dbReference type="PANTHER" id="PTHR16220:SF0">
    <property type="entry name" value="WD REPEAT-CONTAINING PROTEIN WRAP73"/>
    <property type="match status" value="1"/>
</dbReference>
<dbReference type="Gene3D" id="2.130.10.10">
    <property type="entry name" value="YVTN repeat-like/Quinoprotein amine dehydrogenase"/>
    <property type="match status" value="2"/>
</dbReference>
<dbReference type="AlphaFoldDB" id="A0A196SFG7"/>
<dbReference type="InterPro" id="IPR015943">
    <property type="entry name" value="WD40/YVTN_repeat-like_dom_sf"/>
</dbReference>
<reference evidence="2 3" key="1">
    <citation type="submission" date="2016-05" db="EMBL/GenBank/DDBJ databases">
        <title>Nuclear genome of Blastocystis sp. subtype 1 NandII.</title>
        <authorList>
            <person name="Gentekaki E."/>
            <person name="Curtis B."/>
            <person name="Stairs C."/>
            <person name="Eme L."/>
            <person name="Herman E."/>
            <person name="Klimes V."/>
            <person name="Arias M.C."/>
            <person name="Elias M."/>
            <person name="Hilliou F."/>
            <person name="Klute M."/>
            <person name="Malik S.-B."/>
            <person name="Pightling A."/>
            <person name="Rachubinski R."/>
            <person name="Salas D."/>
            <person name="Schlacht A."/>
            <person name="Suga H."/>
            <person name="Archibald J."/>
            <person name="Ball S.G."/>
            <person name="Clark G."/>
            <person name="Dacks J."/>
            <person name="Van Der Giezen M."/>
            <person name="Tsaousis A."/>
            <person name="Roger A."/>
        </authorList>
    </citation>
    <scope>NUCLEOTIDE SEQUENCE [LARGE SCALE GENOMIC DNA]</scope>
    <source>
        <strain evidence="3">ATCC 50177 / NandII</strain>
        <strain evidence="2">NandII</strain>
    </source>
</reference>
<evidence type="ECO:0000313" key="2">
    <source>
        <dbReference type="EMBL" id="OAO15805.1"/>
    </source>
</evidence>
<evidence type="ECO:0000313" key="1">
    <source>
        <dbReference type="EMBL" id="OAO12301.1"/>
    </source>
</evidence>
<dbReference type="STRING" id="478820.A0A196SFG7"/>
<comment type="caution">
    <text evidence="2">The sequence shown here is derived from an EMBL/GenBank/DDBJ whole genome shotgun (WGS) entry which is preliminary data.</text>
</comment>